<keyword evidence="4" id="KW-1185">Reference proteome</keyword>
<dbReference type="InterPro" id="IPR036875">
    <property type="entry name" value="Znf_CCHC_sf"/>
</dbReference>
<evidence type="ECO:0000313" key="4">
    <source>
        <dbReference type="Proteomes" id="UP000327157"/>
    </source>
</evidence>
<evidence type="ECO:0000259" key="2">
    <source>
        <dbReference type="PROSITE" id="PS50158"/>
    </source>
</evidence>
<comment type="caution">
    <text evidence="3">The sequence shown here is derived from an EMBL/GenBank/DDBJ whole genome shotgun (WGS) entry which is preliminary data.</text>
</comment>
<evidence type="ECO:0000313" key="3">
    <source>
        <dbReference type="EMBL" id="KAB2626078.1"/>
    </source>
</evidence>
<dbReference type="PROSITE" id="PS50158">
    <property type="entry name" value="ZF_CCHC"/>
    <property type="match status" value="1"/>
</dbReference>
<keyword evidence="1" id="KW-0862">Zinc</keyword>
<organism evidence="3 4">
    <name type="scientific">Pyrus ussuriensis x Pyrus communis</name>
    <dbReference type="NCBI Taxonomy" id="2448454"/>
    <lineage>
        <taxon>Eukaryota</taxon>
        <taxon>Viridiplantae</taxon>
        <taxon>Streptophyta</taxon>
        <taxon>Embryophyta</taxon>
        <taxon>Tracheophyta</taxon>
        <taxon>Spermatophyta</taxon>
        <taxon>Magnoliopsida</taxon>
        <taxon>eudicotyledons</taxon>
        <taxon>Gunneridae</taxon>
        <taxon>Pentapetalae</taxon>
        <taxon>rosids</taxon>
        <taxon>fabids</taxon>
        <taxon>Rosales</taxon>
        <taxon>Rosaceae</taxon>
        <taxon>Amygdaloideae</taxon>
        <taxon>Maleae</taxon>
        <taxon>Pyrus</taxon>
    </lineage>
</organism>
<keyword evidence="1" id="KW-0863">Zinc-finger</keyword>
<keyword evidence="1" id="KW-0479">Metal-binding</keyword>
<dbReference type="GO" id="GO:0008270">
    <property type="term" value="F:zinc ion binding"/>
    <property type="evidence" value="ECO:0007669"/>
    <property type="project" value="UniProtKB-KW"/>
</dbReference>
<reference evidence="3 4" key="3">
    <citation type="submission" date="2019-11" db="EMBL/GenBank/DDBJ databases">
        <title>A de novo genome assembly of a pear dwarfing rootstock.</title>
        <authorList>
            <person name="Wang F."/>
            <person name="Wang J."/>
            <person name="Li S."/>
            <person name="Zhang Y."/>
            <person name="Fang M."/>
            <person name="Ma L."/>
            <person name="Zhao Y."/>
            <person name="Jiang S."/>
        </authorList>
    </citation>
    <scope>NUCLEOTIDE SEQUENCE [LARGE SCALE GENOMIC DNA]</scope>
    <source>
        <strain evidence="3">S2</strain>
        <tissue evidence="3">Leaf</tissue>
    </source>
</reference>
<dbReference type="SUPFAM" id="SSF57756">
    <property type="entry name" value="Retrovirus zinc finger-like domains"/>
    <property type="match status" value="1"/>
</dbReference>
<dbReference type="InterPro" id="IPR001878">
    <property type="entry name" value="Znf_CCHC"/>
</dbReference>
<gene>
    <name evidence="3" type="ORF">D8674_017738</name>
</gene>
<protein>
    <recommendedName>
        <fullName evidence="2">CCHC-type domain-containing protein</fullName>
    </recommendedName>
</protein>
<evidence type="ECO:0000256" key="1">
    <source>
        <dbReference type="PROSITE-ProRule" id="PRU00047"/>
    </source>
</evidence>
<reference evidence="4" key="2">
    <citation type="submission" date="2019-10" db="EMBL/GenBank/DDBJ databases">
        <title>A de novo genome assembly of a pear dwarfing rootstock.</title>
        <authorList>
            <person name="Wang F."/>
            <person name="Wang J."/>
            <person name="Li S."/>
            <person name="Zhang Y."/>
            <person name="Fang M."/>
            <person name="Ma L."/>
            <person name="Zhao Y."/>
            <person name="Jiang S."/>
        </authorList>
    </citation>
    <scope>NUCLEOTIDE SEQUENCE [LARGE SCALE GENOMIC DNA]</scope>
</reference>
<proteinExistence type="predicted"/>
<dbReference type="GO" id="GO:0003676">
    <property type="term" value="F:nucleic acid binding"/>
    <property type="evidence" value="ECO:0007669"/>
    <property type="project" value="InterPro"/>
</dbReference>
<dbReference type="PANTHER" id="PTHR47481">
    <property type="match status" value="1"/>
</dbReference>
<dbReference type="Pfam" id="PF14223">
    <property type="entry name" value="Retrotran_gag_2"/>
    <property type="match status" value="1"/>
</dbReference>
<sequence>MEDMLYCKDLHEPIEGINSKPENMSAANWTKMNRKTIGTIRQWVDESIYHHVSKETDAQALWKKLESLFEKKTAAKKAFLIKELVNMKYVEDVSVTEHLNNFQNMINQVATIGLNIEEELLALLLLGSLPDSWETFIVTISNSASNGVLSMDAVKDSMFNEETRRKTSGAGAGAGQLFVIEKRGNNSGETRFNGNCHYCGKKGHMKKHCRKWKKEQKDGNNTAGVVTYDEELL</sequence>
<dbReference type="OrthoDB" id="418757at2759"/>
<dbReference type="Proteomes" id="UP000327157">
    <property type="component" value="Chromosome 16"/>
</dbReference>
<dbReference type="AlphaFoldDB" id="A0A5N5HEL9"/>
<reference evidence="3 4" key="1">
    <citation type="submission" date="2019-09" db="EMBL/GenBank/DDBJ databases">
        <authorList>
            <person name="Ou C."/>
        </authorList>
    </citation>
    <scope>NUCLEOTIDE SEQUENCE [LARGE SCALE GENOMIC DNA]</scope>
    <source>
        <strain evidence="3">S2</strain>
        <tissue evidence="3">Leaf</tissue>
    </source>
</reference>
<accession>A0A5N5HEL9</accession>
<dbReference type="PANTHER" id="PTHR47481:SF14">
    <property type="entry name" value="RETROTRANSPOSON COPIA-LIKE N-TERMINAL DOMAIN-CONTAINING PROTEIN"/>
    <property type="match status" value="1"/>
</dbReference>
<name>A0A5N5HEL9_9ROSA</name>
<feature type="domain" description="CCHC-type" evidence="2">
    <location>
        <begin position="196"/>
        <end position="211"/>
    </location>
</feature>
<dbReference type="EMBL" id="SMOL01000160">
    <property type="protein sequence ID" value="KAB2626078.1"/>
    <property type="molecule type" value="Genomic_DNA"/>
</dbReference>
<dbReference type="Gene3D" id="4.10.60.10">
    <property type="entry name" value="Zinc finger, CCHC-type"/>
    <property type="match status" value="1"/>
</dbReference>